<dbReference type="PRINTS" id="PR00368">
    <property type="entry name" value="FADPNR"/>
</dbReference>
<keyword evidence="2" id="KW-0560">Oxidoreductase</keyword>
<evidence type="ECO:0000259" key="3">
    <source>
        <dbReference type="Pfam" id="PF07992"/>
    </source>
</evidence>
<organism evidence="4 5">
    <name type="scientific">Desulfovibrio ferrophilus</name>
    <dbReference type="NCBI Taxonomy" id="241368"/>
    <lineage>
        <taxon>Bacteria</taxon>
        <taxon>Pseudomonadati</taxon>
        <taxon>Thermodesulfobacteriota</taxon>
        <taxon>Desulfovibrionia</taxon>
        <taxon>Desulfovibrionales</taxon>
        <taxon>Desulfovibrionaceae</taxon>
        <taxon>Desulfovibrio</taxon>
    </lineage>
</organism>
<reference evidence="4 5" key="1">
    <citation type="journal article" date="2018" name="Sci. Adv.">
        <title>Multi-heme cytochromes provide a pathway for survival in energy-limited environments.</title>
        <authorList>
            <person name="Deng X."/>
            <person name="Dohmae N."/>
            <person name="Nealson K.H."/>
            <person name="Hashimoto K."/>
            <person name="Okamoto A."/>
        </authorList>
    </citation>
    <scope>NUCLEOTIDE SEQUENCE [LARGE SCALE GENOMIC DNA]</scope>
    <source>
        <strain evidence="4 5">IS5</strain>
    </source>
</reference>
<proteinExistence type="predicted"/>
<dbReference type="AlphaFoldDB" id="A0A2Z6AX50"/>
<evidence type="ECO:0000313" key="4">
    <source>
        <dbReference type="EMBL" id="BBD07832.1"/>
    </source>
</evidence>
<dbReference type="GO" id="GO:0016491">
    <property type="term" value="F:oxidoreductase activity"/>
    <property type="evidence" value="ECO:0007669"/>
    <property type="project" value="UniProtKB-KW"/>
</dbReference>
<dbReference type="InterPro" id="IPR050097">
    <property type="entry name" value="Ferredoxin-NADP_redctase_2"/>
</dbReference>
<evidence type="ECO:0000313" key="5">
    <source>
        <dbReference type="Proteomes" id="UP000269883"/>
    </source>
</evidence>
<gene>
    <name evidence="4" type="ORF">DFE_1106</name>
</gene>
<dbReference type="Proteomes" id="UP000269883">
    <property type="component" value="Chromosome"/>
</dbReference>
<dbReference type="PRINTS" id="PR00469">
    <property type="entry name" value="PNDRDTASEII"/>
</dbReference>
<dbReference type="RefSeq" id="WP_126377427.1">
    <property type="nucleotide sequence ID" value="NZ_AP017378.1"/>
</dbReference>
<dbReference type="InterPro" id="IPR023753">
    <property type="entry name" value="FAD/NAD-binding_dom"/>
</dbReference>
<dbReference type="Pfam" id="PF07992">
    <property type="entry name" value="Pyr_redox_2"/>
    <property type="match status" value="1"/>
</dbReference>
<feature type="domain" description="FAD/NAD(P)-binding" evidence="3">
    <location>
        <begin position="5"/>
        <end position="281"/>
    </location>
</feature>
<sequence length="301" mass="32587">MKEVQLLIIGQGPAGLSAAIYASRAGIDTLVIGMKPKIDGDYAIDNYFGFENTIQAADLMDAGRKQAIRFGTEIITERVLTIHMEEDMTYKVKTESGHYKACAIIIAAGVSKTRSGIKNEDDYDGKGVSHCVSCDGFFYRGRQVMALGEGVYAANQALELTSYTEKVALCTQGKKPEFGDELKAKLDEAGIPVIEKKIETLEGENGLDRVKFDDGETFDTEGLFIAMGEAGSTDFAYTLGLERNGHYLVANEKQETNLPGIYAAGDCVGRFLQIGVAVGEGSIAARQAIKYAKEKCPKDKS</sequence>
<evidence type="ECO:0000256" key="1">
    <source>
        <dbReference type="ARBA" id="ARBA00022630"/>
    </source>
</evidence>
<dbReference type="EMBL" id="AP017378">
    <property type="protein sequence ID" value="BBD07832.1"/>
    <property type="molecule type" value="Genomic_DNA"/>
</dbReference>
<dbReference type="KEGG" id="dfl:DFE_1106"/>
<keyword evidence="1" id="KW-0285">Flavoprotein</keyword>
<dbReference type="OrthoDB" id="9806179at2"/>
<dbReference type="InterPro" id="IPR036188">
    <property type="entry name" value="FAD/NAD-bd_sf"/>
</dbReference>
<name>A0A2Z6AX50_9BACT</name>
<keyword evidence="5" id="KW-1185">Reference proteome</keyword>
<dbReference type="SUPFAM" id="SSF51905">
    <property type="entry name" value="FAD/NAD(P)-binding domain"/>
    <property type="match status" value="1"/>
</dbReference>
<dbReference type="PANTHER" id="PTHR48105">
    <property type="entry name" value="THIOREDOXIN REDUCTASE 1-RELATED-RELATED"/>
    <property type="match status" value="1"/>
</dbReference>
<evidence type="ECO:0000256" key="2">
    <source>
        <dbReference type="ARBA" id="ARBA00023002"/>
    </source>
</evidence>
<protein>
    <submittedName>
        <fullName evidence="4">Thioredoxin-disulfide reductase</fullName>
    </submittedName>
</protein>
<dbReference type="Gene3D" id="3.50.50.60">
    <property type="entry name" value="FAD/NAD(P)-binding domain"/>
    <property type="match status" value="2"/>
</dbReference>
<accession>A0A2Z6AX50</accession>